<feature type="compositionally biased region" description="Polar residues" evidence="8">
    <location>
        <begin position="112"/>
        <end position="131"/>
    </location>
</feature>
<dbReference type="Gene3D" id="4.10.240.10">
    <property type="entry name" value="Zn(2)-C6 fungal-type DNA-binding domain"/>
    <property type="match status" value="1"/>
</dbReference>
<evidence type="ECO:0000256" key="8">
    <source>
        <dbReference type="SAM" id="MobiDB-lite"/>
    </source>
</evidence>
<feature type="domain" description="Zn(2)-C6 fungal-type" evidence="9">
    <location>
        <begin position="66"/>
        <end position="95"/>
    </location>
</feature>
<dbReference type="GO" id="GO:0005634">
    <property type="term" value="C:nucleus"/>
    <property type="evidence" value="ECO:0007669"/>
    <property type="project" value="UniProtKB-SubCell"/>
</dbReference>
<dbReference type="InterPro" id="IPR001138">
    <property type="entry name" value="Zn2Cys6_DnaBD"/>
</dbReference>
<dbReference type="EMBL" id="OX365917">
    <property type="protein sequence ID" value="CAI4061479.1"/>
    <property type="molecule type" value="Genomic_DNA"/>
</dbReference>
<evidence type="ECO:0000256" key="4">
    <source>
        <dbReference type="ARBA" id="ARBA00023015"/>
    </source>
</evidence>
<dbReference type="Proteomes" id="UP001162090">
    <property type="component" value="Chromosome 6"/>
</dbReference>
<dbReference type="GO" id="GO:0008270">
    <property type="term" value="F:zinc ion binding"/>
    <property type="evidence" value="ECO:0007669"/>
    <property type="project" value="InterPro"/>
</dbReference>
<evidence type="ECO:0000313" key="11">
    <source>
        <dbReference type="Proteomes" id="UP001162090"/>
    </source>
</evidence>
<keyword evidence="3" id="KW-0862">Zinc</keyword>
<keyword evidence="5" id="KW-0238">DNA-binding</keyword>
<proteinExistence type="predicted"/>
<evidence type="ECO:0000256" key="1">
    <source>
        <dbReference type="ARBA" id="ARBA00004123"/>
    </source>
</evidence>
<evidence type="ECO:0000256" key="7">
    <source>
        <dbReference type="ARBA" id="ARBA00023242"/>
    </source>
</evidence>
<dbReference type="SMART" id="SM00906">
    <property type="entry name" value="Fungal_trans"/>
    <property type="match status" value="1"/>
</dbReference>
<keyword evidence="7" id="KW-0539">Nucleus</keyword>
<gene>
    <name evidence="10" type="primary">SUVC06G2330</name>
    <name evidence="10" type="ORF">SUVC_06G2330</name>
</gene>
<keyword evidence="2" id="KW-0479">Metal-binding</keyword>
<dbReference type="CDD" id="cd00067">
    <property type="entry name" value="GAL4"/>
    <property type="match status" value="1"/>
</dbReference>
<dbReference type="SUPFAM" id="SSF57701">
    <property type="entry name" value="Zn2/Cys6 DNA-binding domain"/>
    <property type="match status" value="1"/>
</dbReference>
<dbReference type="GO" id="GO:0043565">
    <property type="term" value="F:sequence-specific DNA binding"/>
    <property type="evidence" value="ECO:0007669"/>
    <property type="project" value="TreeGrafter"/>
</dbReference>
<evidence type="ECO:0000256" key="3">
    <source>
        <dbReference type="ARBA" id="ARBA00022833"/>
    </source>
</evidence>
<dbReference type="PANTHER" id="PTHR47540">
    <property type="entry name" value="THIAMINE REPRESSIBLE GENES REGULATORY PROTEIN THI5"/>
    <property type="match status" value="1"/>
</dbReference>
<dbReference type="Pfam" id="PF00172">
    <property type="entry name" value="Zn_clus"/>
    <property type="match status" value="1"/>
</dbReference>
<dbReference type="CDD" id="cd12148">
    <property type="entry name" value="fungal_TF_MHR"/>
    <property type="match status" value="1"/>
</dbReference>
<sequence>MLDKRRALIDVDQENYLKINVSLREHGQASSRAMKKVKGKKSRVLVLSRDAGTNELKPTRGRAHRACMACRKRKVRCSGQIPCRFCHTNKLECTYDRPPRKPPVFGRELSDDNSLYSQGTSQQGDVRTTSSQSTIDYRSIVEAIIPPEALHQIVTSPSFNNEIFLETVKAYSLQGQLDVNSIIRESLPKNTPWRIKTNIPLPPRDIALKFIQKTWDCACVLFRFYHRPTIISILDSIYAAEKLGKEYTPEQVKTKPLIYSVLAVGALFSKDDLSKDSNATREFYTDEGYRYFLEAKRSLDFSNITDIYSIQAIFMMTIFLQCSANLKACYSFIGIALRAALKEGLHRKSSITGPTAIQDETKKRLFWSVYKLDLYMNCILGFPSGIDESDIDQEFPLDVDDENISTMGIKFQDWRMISSCGMNNEHTKLILIMSRIYKLMYSLRRKPLEEDSRLQIVSLNDQLENWYAQLPDILKVDKIIYREPQLPLHICASDNSSPYTKPKKLLYLDFLLSKIVLYKPFYHYISIDPLDVPEFQFQIHMAENCIEVAKKVIQLSYDMIVQNLLSGSYWFSIHTIFFSVACLKFYVYQTEKGLIQKGKVDSDIYNATQLGSEILSLLKGASNASERTFKVLNQLFKEFNEKTSVLSEQILNIVKLQRQESSDTLSSPLNTNNSFTKCKVPSQSGLQQQQQQQQQQQTPATSLRSILNFPQQDADLRFQAANNGVHTAATAQEEYLDKLLAEFEEFDYSINRVLPDVIDFSALIGPDTAVNNQLVSSNHNPDPTAS</sequence>
<dbReference type="FunFam" id="4.10.240.10:FF:000028">
    <property type="entry name" value="Uncharacterized transcriptional regulatory protein C1773.12"/>
    <property type="match status" value="1"/>
</dbReference>
<dbReference type="Pfam" id="PF04082">
    <property type="entry name" value="Fungal_trans"/>
    <property type="match status" value="1"/>
</dbReference>
<name>A0AA35NSJ2_SACUV</name>
<dbReference type="GO" id="GO:0000981">
    <property type="term" value="F:DNA-binding transcription factor activity, RNA polymerase II-specific"/>
    <property type="evidence" value="ECO:0007669"/>
    <property type="project" value="InterPro"/>
</dbReference>
<dbReference type="SMART" id="SM00066">
    <property type="entry name" value="GAL4"/>
    <property type="match status" value="1"/>
</dbReference>
<evidence type="ECO:0000313" key="10">
    <source>
        <dbReference type="EMBL" id="CAI4061479.1"/>
    </source>
</evidence>
<keyword evidence="6" id="KW-0804">Transcription</keyword>
<dbReference type="PROSITE" id="PS00463">
    <property type="entry name" value="ZN2_CY6_FUNGAL_1"/>
    <property type="match status" value="1"/>
</dbReference>
<evidence type="ECO:0000256" key="6">
    <source>
        <dbReference type="ARBA" id="ARBA00023163"/>
    </source>
</evidence>
<dbReference type="InterPro" id="IPR036864">
    <property type="entry name" value="Zn2-C6_fun-type_DNA-bd_sf"/>
</dbReference>
<dbReference type="InterPro" id="IPR051711">
    <property type="entry name" value="Stress_Response_Reg"/>
</dbReference>
<keyword evidence="4" id="KW-0805">Transcription regulation</keyword>
<dbReference type="GO" id="GO:0045944">
    <property type="term" value="P:positive regulation of transcription by RNA polymerase II"/>
    <property type="evidence" value="ECO:0007669"/>
    <property type="project" value="TreeGrafter"/>
</dbReference>
<dbReference type="PROSITE" id="PS50048">
    <property type="entry name" value="ZN2_CY6_FUNGAL_2"/>
    <property type="match status" value="1"/>
</dbReference>
<accession>A0AA35NSJ2</accession>
<evidence type="ECO:0000256" key="5">
    <source>
        <dbReference type="ARBA" id="ARBA00023125"/>
    </source>
</evidence>
<dbReference type="PANTHER" id="PTHR47540:SF1">
    <property type="entry name" value="ACTIVATOR OF STRESS GENES 1-RELATED"/>
    <property type="match status" value="1"/>
</dbReference>
<dbReference type="AlphaFoldDB" id="A0AA35NSJ2"/>
<evidence type="ECO:0000256" key="2">
    <source>
        <dbReference type="ARBA" id="ARBA00022723"/>
    </source>
</evidence>
<organism evidence="10 11">
    <name type="scientific">Saccharomyces uvarum</name>
    <name type="common">Yeast</name>
    <name type="synonym">Saccharomyces bayanus var. uvarum</name>
    <dbReference type="NCBI Taxonomy" id="230603"/>
    <lineage>
        <taxon>Eukaryota</taxon>
        <taxon>Fungi</taxon>
        <taxon>Dikarya</taxon>
        <taxon>Ascomycota</taxon>
        <taxon>Saccharomycotina</taxon>
        <taxon>Saccharomycetes</taxon>
        <taxon>Saccharomycetales</taxon>
        <taxon>Saccharomycetaceae</taxon>
        <taxon>Saccharomyces</taxon>
    </lineage>
</organism>
<dbReference type="InterPro" id="IPR007219">
    <property type="entry name" value="XnlR_reg_dom"/>
</dbReference>
<reference evidence="10" key="1">
    <citation type="submission" date="2022-10" db="EMBL/GenBank/DDBJ databases">
        <authorList>
            <person name="Byrne P K."/>
        </authorList>
    </citation>
    <scope>NUCLEOTIDE SEQUENCE</scope>
    <source>
        <strain evidence="10">CBS7001</strain>
    </source>
</reference>
<evidence type="ECO:0000259" key="9">
    <source>
        <dbReference type="PROSITE" id="PS50048"/>
    </source>
</evidence>
<protein>
    <recommendedName>
        <fullName evidence="9">Zn(2)-C6 fungal-type domain-containing protein</fullName>
    </recommendedName>
</protein>
<dbReference type="GO" id="GO:0006351">
    <property type="term" value="P:DNA-templated transcription"/>
    <property type="evidence" value="ECO:0007669"/>
    <property type="project" value="InterPro"/>
</dbReference>
<comment type="subcellular location">
    <subcellularLocation>
        <location evidence="1">Nucleus</location>
    </subcellularLocation>
</comment>
<feature type="region of interest" description="Disordered" evidence="8">
    <location>
        <begin position="97"/>
        <end position="131"/>
    </location>
</feature>